<feature type="signal peptide" evidence="2">
    <location>
        <begin position="1"/>
        <end position="35"/>
    </location>
</feature>
<feature type="chain" id="PRO_5021926736" description="Sporulation protein" evidence="2">
    <location>
        <begin position="36"/>
        <end position="179"/>
    </location>
</feature>
<name>A0A514LDI9_9BACI</name>
<keyword evidence="4" id="KW-1185">Reference proteome</keyword>
<dbReference type="Pfam" id="PF09580">
    <property type="entry name" value="Spore_YhcN_YlaJ"/>
    <property type="match status" value="1"/>
</dbReference>
<dbReference type="Proteomes" id="UP000319756">
    <property type="component" value="Chromosome"/>
</dbReference>
<reference evidence="4" key="1">
    <citation type="submission" date="2019-01" db="EMBL/GenBank/DDBJ databases">
        <title>Genomic analysis of Salicibibacter sp. NKC3-5.</title>
        <authorList>
            <person name="Oh Y.J."/>
        </authorList>
    </citation>
    <scope>NUCLEOTIDE SEQUENCE [LARGE SCALE GENOMIC DNA]</scope>
    <source>
        <strain evidence="4">NKC3-5</strain>
    </source>
</reference>
<dbReference type="InterPro" id="IPR019076">
    <property type="entry name" value="Spore_lipoprot_YhcN/YlaJ-like"/>
</dbReference>
<protein>
    <recommendedName>
        <fullName evidence="5">Sporulation protein</fullName>
    </recommendedName>
</protein>
<evidence type="ECO:0008006" key="5">
    <source>
        <dbReference type="Google" id="ProtNLM"/>
    </source>
</evidence>
<feature type="compositionally biased region" description="Basic and acidic residues" evidence="1">
    <location>
        <begin position="39"/>
        <end position="52"/>
    </location>
</feature>
<evidence type="ECO:0000313" key="4">
    <source>
        <dbReference type="Proteomes" id="UP000319756"/>
    </source>
</evidence>
<dbReference type="PROSITE" id="PS51257">
    <property type="entry name" value="PROKAR_LIPOPROTEIN"/>
    <property type="match status" value="1"/>
</dbReference>
<sequence>MFWKGRNVMSIRHNQMLAFCLLLMMVLLSACGSAAGEEPPQKEPDIVHHSREPVNQPEETSMYENVDPREEQSLARQAKASTEELEQVKDAQAVSLDNHLYIVPEVTHGTRWNLEAFREEGREHLKDALPGDAIIHLSTDQKANMELKQLAEDIQNGTVSGKELDRRLESIEKFMKTDV</sequence>
<accession>A0A514LDI9</accession>
<dbReference type="KEGG" id="sale:EPH95_00925"/>
<feature type="region of interest" description="Disordered" evidence="1">
    <location>
        <begin position="34"/>
        <end position="67"/>
    </location>
</feature>
<organism evidence="3 4">
    <name type="scientific">Salicibibacter halophilus</name>
    <dbReference type="NCBI Taxonomy" id="2502791"/>
    <lineage>
        <taxon>Bacteria</taxon>
        <taxon>Bacillati</taxon>
        <taxon>Bacillota</taxon>
        <taxon>Bacilli</taxon>
        <taxon>Bacillales</taxon>
        <taxon>Bacillaceae</taxon>
        <taxon>Salicibibacter</taxon>
    </lineage>
</organism>
<evidence type="ECO:0000256" key="2">
    <source>
        <dbReference type="SAM" id="SignalP"/>
    </source>
</evidence>
<dbReference type="AlphaFoldDB" id="A0A514LDI9"/>
<keyword evidence="2" id="KW-0732">Signal</keyword>
<evidence type="ECO:0000313" key="3">
    <source>
        <dbReference type="EMBL" id="QDI89907.1"/>
    </source>
</evidence>
<gene>
    <name evidence="3" type="ORF">EPH95_00925</name>
</gene>
<evidence type="ECO:0000256" key="1">
    <source>
        <dbReference type="SAM" id="MobiDB-lite"/>
    </source>
</evidence>
<dbReference type="EMBL" id="CP035485">
    <property type="protein sequence ID" value="QDI89907.1"/>
    <property type="molecule type" value="Genomic_DNA"/>
</dbReference>
<proteinExistence type="predicted"/>